<sequence length="187" mass="20128">MKPPTTTATFCLNQFNGRRYFLRYLAGGAIAALSVGYLRPAQSLEASLEELCSAFPLNSRCKDYLPGVQATDVKGQPVAVDQLLTGAQPGSRIAVKGLADPAIGYLVVTDGPKIAEYAIGTTCTHLGCTVAWKPEQKRFVCPCHGSQYDDQGRVVQGPARRPLGLLTVVVKQNQVRLVSRTPAIDPR</sequence>
<dbReference type="SUPFAM" id="SSF50022">
    <property type="entry name" value="ISP domain"/>
    <property type="match status" value="1"/>
</dbReference>
<dbReference type="GO" id="GO:0051537">
    <property type="term" value="F:2 iron, 2 sulfur cluster binding"/>
    <property type="evidence" value="ECO:0007669"/>
    <property type="project" value="UniProtKB-KW"/>
</dbReference>
<dbReference type="InterPro" id="IPR036922">
    <property type="entry name" value="Rieske_2Fe-2S_sf"/>
</dbReference>
<dbReference type="Proteomes" id="UP000239576">
    <property type="component" value="Unassembled WGS sequence"/>
</dbReference>
<comment type="caution">
    <text evidence="9">The sequence shown here is derived from an EMBL/GenBank/DDBJ whole genome shotgun (WGS) entry which is preliminary data.</text>
</comment>
<keyword evidence="1" id="KW-0001">2Fe-2S</keyword>
<dbReference type="PANTHER" id="PTHR10134">
    <property type="entry name" value="CYTOCHROME B-C1 COMPLEX SUBUNIT RIESKE, MITOCHONDRIAL"/>
    <property type="match status" value="1"/>
</dbReference>
<accession>A0A2T1EPL7</accession>
<dbReference type="InterPro" id="IPR017941">
    <property type="entry name" value="Rieske_2Fe-2S"/>
</dbReference>
<keyword evidence="2" id="KW-0479">Metal-binding</keyword>
<keyword evidence="7" id="KW-0812">Transmembrane</keyword>
<protein>
    <submittedName>
        <fullName evidence="9">(2Fe-2S)-binding protein</fullName>
    </submittedName>
</protein>
<keyword evidence="10" id="KW-1185">Reference proteome</keyword>
<dbReference type="InterPro" id="IPR005805">
    <property type="entry name" value="Rieske_Fe-S_prot_C"/>
</dbReference>
<dbReference type="GO" id="GO:0046872">
    <property type="term" value="F:metal ion binding"/>
    <property type="evidence" value="ECO:0007669"/>
    <property type="project" value="UniProtKB-KW"/>
</dbReference>
<keyword evidence="7" id="KW-1133">Transmembrane helix</keyword>
<dbReference type="InterPro" id="IPR014349">
    <property type="entry name" value="Rieske_Fe-S_prot"/>
</dbReference>
<proteinExistence type="predicted"/>
<keyword evidence="5" id="KW-1015">Disulfide bond</keyword>
<reference evidence="10" key="1">
    <citation type="submission" date="2018-02" db="EMBL/GenBank/DDBJ databases">
        <authorList>
            <person name="Moore K."/>
            <person name="Momper L."/>
        </authorList>
    </citation>
    <scope>NUCLEOTIDE SEQUENCE [LARGE SCALE GENOMIC DNA]</scope>
    <source>
        <strain evidence="10">ULC18</strain>
    </source>
</reference>
<keyword evidence="3" id="KW-0408">Iron</keyword>
<keyword evidence="7" id="KW-0472">Membrane</keyword>
<gene>
    <name evidence="9" type="ORF">C7B82_01850</name>
</gene>
<reference evidence="9 10" key="2">
    <citation type="submission" date="2018-03" db="EMBL/GenBank/DDBJ databases">
        <title>The ancient ancestry and fast evolution of plastids.</title>
        <authorList>
            <person name="Moore K.R."/>
            <person name="Magnabosco C."/>
            <person name="Momper L."/>
            <person name="Gold D.A."/>
            <person name="Bosak T."/>
            <person name="Fournier G.P."/>
        </authorList>
    </citation>
    <scope>NUCLEOTIDE SEQUENCE [LARGE SCALE GENOMIC DNA]</scope>
    <source>
        <strain evidence="9 10">ULC18</strain>
    </source>
</reference>
<dbReference type="RefSeq" id="WP_106254616.1">
    <property type="nucleotide sequence ID" value="NZ_CAWNSW010000025.1"/>
</dbReference>
<dbReference type="Gene3D" id="2.102.10.10">
    <property type="entry name" value="Rieske [2Fe-2S] iron-sulphur domain"/>
    <property type="match status" value="1"/>
</dbReference>
<dbReference type="AlphaFoldDB" id="A0A2T1EPL7"/>
<evidence type="ECO:0000256" key="4">
    <source>
        <dbReference type="ARBA" id="ARBA00023014"/>
    </source>
</evidence>
<evidence type="ECO:0000313" key="9">
    <source>
        <dbReference type="EMBL" id="PSB34674.1"/>
    </source>
</evidence>
<dbReference type="Pfam" id="PF00355">
    <property type="entry name" value="Rieske"/>
    <property type="match status" value="1"/>
</dbReference>
<dbReference type="PROSITE" id="PS51296">
    <property type="entry name" value="RIESKE"/>
    <property type="match status" value="1"/>
</dbReference>
<organism evidence="9 10">
    <name type="scientific">Stenomitos frigidus ULC18</name>
    <dbReference type="NCBI Taxonomy" id="2107698"/>
    <lineage>
        <taxon>Bacteria</taxon>
        <taxon>Bacillati</taxon>
        <taxon>Cyanobacteriota</taxon>
        <taxon>Cyanophyceae</taxon>
        <taxon>Leptolyngbyales</taxon>
        <taxon>Leptolyngbyaceae</taxon>
        <taxon>Stenomitos</taxon>
    </lineage>
</organism>
<dbReference type="OrthoDB" id="9767869at2"/>
<evidence type="ECO:0000256" key="6">
    <source>
        <dbReference type="ARBA" id="ARBA00034078"/>
    </source>
</evidence>
<dbReference type="EMBL" id="PVWK01000012">
    <property type="protein sequence ID" value="PSB34674.1"/>
    <property type="molecule type" value="Genomic_DNA"/>
</dbReference>
<evidence type="ECO:0000256" key="1">
    <source>
        <dbReference type="ARBA" id="ARBA00022714"/>
    </source>
</evidence>
<feature type="domain" description="Rieske" evidence="8">
    <location>
        <begin position="75"/>
        <end position="177"/>
    </location>
</feature>
<dbReference type="PRINTS" id="PR00162">
    <property type="entry name" value="RIESKE"/>
</dbReference>
<evidence type="ECO:0000256" key="2">
    <source>
        <dbReference type="ARBA" id="ARBA00022723"/>
    </source>
</evidence>
<evidence type="ECO:0000259" key="8">
    <source>
        <dbReference type="PROSITE" id="PS51296"/>
    </source>
</evidence>
<comment type="cofactor">
    <cofactor evidence="6">
        <name>[2Fe-2S] cluster</name>
        <dbReference type="ChEBI" id="CHEBI:190135"/>
    </cofactor>
</comment>
<evidence type="ECO:0000256" key="7">
    <source>
        <dbReference type="SAM" id="Phobius"/>
    </source>
</evidence>
<dbReference type="GO" id="GO:0016020">
    <property type="term" value="C:membrane"/>
    <property type="evidence" value="ECO:0007669"/>
    <property type="project" value="InterPro"/>
</dbReference>
<keyword evidence="4" id="KW-0411">Iron-sulfur</keyword>
<feature type="transmembrane region" description="Helical" evidence="7">
    <location>
        <begin position="20"/>
        <end position="38"/>
    </location>
</feature>
<dbReference type="GO" id="GO:0016705">
    <property type="term" value="F:oxidoreductase activity, acting on paired donors, with incorporation or reduction of molecular oxygen"/>
    <property type="evidence" value="ECO:0007669"/>
    <property type="project" value="UniProtKB-ARBA"/>
</dbReference>
<evidence type="ECO:0000313" key="10">
    <source>
        <dbReference type="Proteomes" id="UP000239576"/>
    </source>
</evidence>
<dbReference type="GO" id="GO:0004497">
    <property type="term" value="F:monooxygenase activity"/>
    <property type="evidence" value="ECO:0007669"/>
    <property type="project" value="UniProtKB-ARBA"/>
</dbReference>
<evidence type="ECO:0000256" key="3">
    <source>
        <dbReference type="ARBA" id="ARBA00023004"/>
    </source>
</evidence>
<evidence type="ECO:0000256" key="5">
    <source>
        <dbReference type="ARBA" id="ARBA00023157"/>
    </source>
</evidence>
<name>A0A2T1EPL7_9CYAN</name>